<dbReference type="Pfam" id="PF01850">
    <property type="entry name" value="PIN"/>
    <property type="match status" value="1"/>
</dbReference>
<evidence type="ECO:0000259" key="2">
    <source>
        <dbReference type="Pfam" id="PF01850"/>
    </source>
</evidence>
<dbReference type="SUPFAM" id="SSF88723">
    <property type="entry name" value="PIN domain-like"/>
    <property type="match status" value="1"/>
</dbReference>
<dbReference type="OrthoDB" id="9798446at2"/>
<dbReference type="PANTHER" id="PTHR35901:SF1">
    <property type="entry name" value="EXONUCLEASE VAPC9"/>
    <property type="match status" value="1"/>
</dbReference>
<dbReference type="Gene3D" id="3.40.50.1010">
    <property type="entry name" value="5'-nuclease"/>
    <property type="match status" value="1"/>
</dbReference>
<dbReference type="InterPro" id="IPR044153">
    <property type="entry name" value="PIN_Pae0151-like"/>
</dbReference>
<dbReference type="PANTHER" id="PTHR35901">
    <property type="entry name" value="RIBONUCLEASE VAPC3"/>
    <property type="match status" value="1"/>
</dbReference>
<dbReference type="InterPro" id="IPR002716">
    <property type="entry name" value="PIN_dom"/>
</dbReference>
<dbReference type="InterPro" id="IPR029060">
    <property type="entry name" value="PIN-like_dom_sf"/>
</dbReference>
<dbReference type="AlphaFoldDB" id="A0A0F5FXR4"/>
<evidence type="ECO:0000256" key="1">
    <source>
        <dbReference type="ARBA" id="ARBA00022842"/>
    </source>
</evidence>
<dbReference type="STRING" id="443610.VE25_04515"/>
<reference evidence="3 4" key="1">
    <citation type="submission" date="2015-03" db="EMBL/GenBank/DDBJ databases">
        <authorList>
            <person name="Hassan Y.I."/>
            <person name="Lepp D."/>
            <person name="Li X.-Z."/>
            <person name="Zhou T."/>
        </authorList>
    </citation>
    <scope>NUCLEOTIDE SEQUENCE [LARGE SCALE GENOMIC DNA]</scope>
    <source>
        <strain evidence="3 4">BD-c194</strain>
    </source>
</reference>
<feature type="domain" description="PIN" evidence="2">
    <location>
        <begin position="3"/>
        <end position="117"/>
    </location>
</feature>
<dbReference type="PATRIC" id="fig|443610.3.peg.3392"/>
<dbReference type="CDD" id="cd09873">
    <property type="entry name" value="PIN_Pae0151-like"/>
    <property type="match status" value="1"/>
</dbReference>
<protein>
    <recommendedName>
        <fullName evidence="2">PIN domain-containing protein</fullName>
    </recommendedName>
</protein>
<accession>A0A0F5FXR4</accession>
<dbReference type="EMBL" id="JZEX01000054">
    <property type="protein sequence ID" value="KKB12977.1"/>
    <property type="molecule type" value="Genomic_DNA"/>
</dbReference>
<evidence type="ECO:0000313" key="4">
    <source>
        <dbReference type="Proteomes" id="UP000033632"/>
    </source>
</evidence>
<dbReference type="Proteomes" id="UP000033632">
    <property type="component" value="Unassembled WGS sequence"/>
</dbReference>
<gene>
    <name evidence="3" type="ORF">VE25_04515</name>
</gene>
<name>A0A0F5FXR4_9HYPH</name>
<proteinExistence type="predicted"/>
<evidence type="ECO:0000313" key="3">
    <source>
        <dbReference type="EMBL" id="KKB12977.1"/>
    </source>
</evidence>
<organism evidence="3 4">
    <name type="scientific">Devosia geojensis</name>
    <dbReference type="NCBI Taxonomy" id="443610"/>
    <lineage>
        <taxon>Bacteria</taxon>
        <taxon>Pseudomonadati</taxon>
        <taxon>Pseudomonadota</taxon>
        <taxon>Alphaproteobacteria</taxon>
        <taxon>Hyphomicrobiales</taxon>
        <taxon>Devosiaceae</taxon>
        <taxon>Devosia</taxon>
    </lineage>
</organism>
<sequence length="126" mass="14425">MTWYLEDEVTPATERIFDQVTRDGAVVPSLWRLEIANAFRTAIRKNRMTSRYRDESLADLQLLDIVVRDDTHERAWTEILALSDRHGLTPYDASYLELALRERLPLASLDKALLAAARAEGLETLP</sequence>
<keyword evidence="4" id="KW-1185">Reference proteome</keyword>
<comment type="caution">
    <text evidence="3">The sequence shown here is derived from an EMBL/GenBank/DDBJ whole genome shotgun (WGS) entry which is preliminary data.</text>
</comment>
<dbReference type="InterPro" id="IPR051619">
    <property type="entry name" value="TypeII_TA_RNase_PINc/VapC"/>
</dbReference>
<keyword evidence="1" id="KW-0460">Magnesium</keyword>